<evidence type="ECO:0000313" key="2">
    <source>
        <dbReference type="EMBL" id="KAH8091019.1"/>
    </source>
</evidence>
<evidence type="ECO:0000256" key="1">
    <source>
        <dbReference type="SAM" id="MobiDB-lite"/>
    </source>
</evidence>
<keyword evidence="3" id="KW-1185">Reference proteome</keyword>
<proteinExistence type="predicted"/>
<feature type="compositionally biased region" description="Low complexity" evidence="1">
    <location>
        <begin position="19"/>
        <end position="37"/>
    </location>
</feature>
<dbReference type="OrthoDB" id="10669363at2759"/>
<organism evidence="2 3">
    <name type="scientific">Cristinia sonorae</name>
    <dbReference type="NCBI Taxonomy" id="1940300"/>
    <lineage>
        <taxon>Eukaryota</taxon>
        <taxon>Fungi</taxon>
        <taxon>Dikarya</taxon>
        <taxon>Basidiomycota</taxon>
        <taxon>Agaricomycotina</taxon>
        <taxon>Agaricomycetes</taxon>
        <taxon>Agaricomycetidae</taxon>
        <taxon>Agaricales</taxon>
        <taxon>Pleurotineae</taxon>
        <taxon>Stephanosporaceae</taxon>
        <taxon>Cristinia</taxon>
    </lineage>
</organism>
<dbReference type="Proteomes" id="UP000813824">
    <property type="component" value="Unassembled WGS sequence"/>
</dbReference>
<protein>
    <submittedName>
        <fullName evidence="2">Uncharacterized protein</fullName>
    </submittedName>
</protein>
<feature type="region of interest" description="Disordered" evidence="1">
    <location>
        <begin position="88"/>
        <end position="129"/>
    </location>
</feature>
<sequence length="406" mass="46289">MDTPELDTLSGEDDDEESQTSSSWSGSDSGSAGSPMSMTFPEDPVWNEFFEELASHRPHPTRQPEDAIYVDFFGNRVKVEYIVPPIDLLATPPPPPEDEEQDQPVPLLSGSGLSPHDFDQRSQEQAQTLSSASFYAVTAHQEMQQLTPINPRSDPYLHVRTTYYHHQSLTLSWGATNPGRIGHWQESPQDYQDRISRGMEVEHYSPDQRMALHENSVQRAPQYWPTVEYPPLVGQEGIVDRQELHPTRTMCADECVDCMLAMCEGIPNDRETIRRIIEVIRVIEPPRDVFILGLAYFSYFVTRPYHACQWPRNFEFRSAVDQVAFAIVHVFVYSDRGEGGSLAERIAALKEKMSEAIPEKDWVPVFATFNTNMFVCPFAIRLPGMFPVCTQEIHLRNLIGYYPFPV</sequence>
<gene>
    <name evidence="2" type="ORF">BXZ70DRAFT_1011279</name>
</gene>
<dbReference type="AlphaFoldDB" id="A0A8K0UHW1"/>
<name>A0A8K0UHW1_9AGAR</name>
<accession>A0A8K0UHW1</accession>
<comment type="caution">
    <text evidence="2">The sequence shown here is derived from an EMBL/GenBank/DDBJ whole genome shotgun (WGS) entry which is preliminary data.</text>
</comment>
<dbReference type="EMBL" id="JAEVFJ010000037">
    <property type="protein sequence ID" value="KAH8091019.1"/>
    <property type="molecule type" value="Genomic_DNA"/>
</dbReference>
<feature type="region of interest" description="Disordered" evidence="1">
    <location>
        <begin position="1"/>
        <end position="43"/>
    </location>
</feature>
<evidence type="ECO:0000313" key="3">
    <source>
        <dbReference type="Proteomes" id="UP000813824"/>
    </source>
</evidence>
<reference evidence="2" key="1">
    <citation type="journal article" date="2021" name="New Phytol.">
        <title>Evolutionary innovations through gain and loss of genes in the ectomycorrhizal Boletales.</title>
        <authorList>
            <person name="Wu G."/>
            <person name="Miyauchi S."/>
            <person name="Morin E."/>
            <person name="Kuo A."/>
            <person name="Drula E."/>
            <person name="Varga T."/>
            <person name="Kohler A."/>
            <person name="Feng B."/>
            <person name="Cao Y."/>
            <person name="Lipzen A."/>
            <person name="Daum C."/>
            <person name="Hundley H."/>
            <person name="Pangilinan J."/>
            <person name="Johnson J."/>
            <person name="Barry K."/>
            <person name="LaButti K."/>
            <person name="Ng V."/>
            <person name="Ahrendt S."/>
            <person name="Min B."/>
            <person name="Choi I.G."/>
            <person name="Park H."/>
            <person name="Plett J.M."/>
            <person name="Magnuson J."/>
            <person name="Spatafora J.W."/>
            <person name="Nagy L.G."/>
            <person name="Henrissat B."/>
            <person name="Grigoriev I.V."/>
            <person name="Yang Z.L."/>
            <person name="Xu J."/>
            <person name="Martin F.M."/>
        </authorList>
    </citation>
    <scope>NUCLEOTIDE SEQUENCE</scope>
    <source>
        <strain evidence="2">KKN 215</strain>
    </source>
</reference>